<organism evidence="4">
    <name type="scientific">Hadrurus spadix</name>
    <dbReference type="NCBI Taxonomy" id="141984"/>
    <lineage>
        <taxon>Eukaryota</taxon>
        <taxon>Metazoa</taxon>
        <taxon>Ecdysozoa</taxon>
        <taxon>Arthropoda</taxon>
        <taxon>Chelicerata</taxon>
        <taxon>Arachnida</taxon>
        <taxon>Scorpiones</taxon>
        <taxon>Iurida</taxon>
        <taxon>Iuroidea</taxon>
        <taxon>Hadrurus</taxon>
    </lineage>
</organism>
<accession>A0A1W7R9X7</accession>
<feature type="chain" id="PRO_5012709896" evidence="3">
    <location>
        <begin position="17"/>
        <end position="198"/>
    </location>
</feature>
<proteinExistence type="predicted"/>
<evidence type="ECO:0000256" key="1">
    <source>
        <dbReference type="SAM" id="MobiDB-lite"/>
    </source>
</evidence>
<feature type="region of interest" description="Disordered" evidence="1">
    <location>
        <begin position="151"/>
        <end position="198"/>
    </location>
</feature>
<keyword evidence="2" id="KW-0812">Transmembrane</keyword>
<dbReference type="InterPro" id="IPR052304">
    <property type="entry name" value="PTTG1IP"/>
</dbReference>
<protein>
    <submittedName>
        <fullName evidence="4">Pituitary tumor-transforming gene 1 protein-interacting protein</fullName>
    </submittedName>
</protein>
<reference evidence="4" key="1">
    <citation type="submission" date="2016-11" db="EMBL/GenBank/DDBJ databases">
        <title>Venom-gland transcriptomics and venom proteomics of the black-back scorpion (Hadrurus spadix) reveal detectability challenges and an unexplored realm of animal toxin diversity.</title>
        <authorList>
            <person name="Rokyta D.R."/>
            <person name="Ward M.J."/>
        </authorList>
    </citation>
    <scope>NUCLEOTIDE SEQUENCE</scope>
    <source>
        <tissue evidence="4">Venom gland</tissue>
    </source>
</reference>
<evidence type="ECO:0000313" key="4">
    <source>
        <dbReference type="EMBL" id="JAV47957.1"/>
    </source>
</evidence>
<feature type="compositionally biased region" description="Basic and acidic residues" evidence="1">
    <location>
        <begin position="151"/>
        <end position="181"/>
    </location>
</feature>
<keyword evidence="2" id="KW-0472">Membrane</keyword>
<sequence>MNLLFVGLSFLVTCYGATVTEITGAIDNNVTTASSTKKVQSSSETIQTTTPKVETCSDGNTTTCEACLEKGTKCYFCRKTKKCAPYPYTHIAPRPGECGSLGDVAWGTCVVNFEILIIAMSVIGGILIIGLLICCCCCCRKKGRDKWAKQQAKWEREREERKARNEERKKERQAKTDEIRRKYGLKIGGDNPYQRFDA</sequence>
<feature type="transmembrane region" description="Helical" evidence="2">
    <location>
        <begin position="115"/>
        <end position="139"/>
    </location>
</feature>
<feature type="signal peptide" evidence="3">
    <location>
        <begin position="1"/>
        <end position="16"/>
    </location>
</feature>
<dbReference type="GO" id="GO:0005634">
    <property type="term" value="C:nucleus"/>
    <property type="evidence" value="ECO:0007669"/>
    <property type="project" value="TreeGrafter"/>
</dbReference>
<dbReference type="EMBL" id="GFAH01000432">
    <property type="protein sequence ID" value="JAV47957.1"/>
    <property type="molecule type" value="Transcribed_RNA"/>
</dbReference>
<dbReference type="Gene3D" id="1.20.5.100">
    <property type="entry name" value="Cytochrome c1, transmembrane anchor, C-terminal"/>
    <property type="match status" value="1"/>
</dbReference>
<keyword evidence="2" id="KW-1133">Transmembrane helix</keyword>
<evidence type="ECO:0000256" key="2">
    <source>
        <dbReference type="SAM" id="Phobius"/>
    </source>
</evidence>
<dbReference type="AlphaFoldDB" id="A0A1W7R9X7"/>
<dbReference type="PANTHER" id="PTHR15191:SF3">
    <property type="entry name" value="PITUITARY TUMOR-TRANSFORMING GENE PROTEIN-BINDING FACTOR"/>
    <property type="match status" value="1"/>
</dbReference>
<keyword evidence="3" id="KW-0732">Signal</keyword>
<evidence type="ECO:0000256" key="3">
    <source>
        <dbReference type="SAM" id="SignalP"/>
    </source>
</evidence>
<name>A0A1W7R9X7_9SCOR</name>
<dbReference type="GO" id="GO:0005737">
    <property type="term" value="C:cytoplasm"/>
    <property type="evidence" value="ECO:0007669"/>
    <property type="project" value="TreeGrafter"/>
</dbReference>
<dbReference type="GO" id="GO:0006606">
    <property type="term" value="P:protein import into nucleus"/>
    <property type="evidence" value="ECO:0007669"/>
    <property type="project" value="TreeGrafter"/>
</dbReference>
<dbReference type="PANTHER" id="PTHR15191">
    <property type="entry name" value="PROTEIN CBG20567"/>
    <property type="match status" value="1"/>
</dbReference>